<accession>A0A6H1ZRF5</accession>
<name>A0A6H1ZRF5_9ZZZZ</name>
<gene>
    <name evidence="1" type="ORF">TM448A01582_0022</name>
</gene>
<reference evidence="1" key="1">
    <citation type="submission" date="2020-03" db="EMBL/GenBank/DDBJ databases">
        <title>The deep terrestrial virosphere.</title>
        <authorList>
            <person name="Holmfeldt K."/>
            <person name="Nilsson E."/>
            <person name="Simone D."/>
            <person name="Lopez-Fernandez M."/>
            <person name="Wu X."/>
            <person name="de Brujin I."/>
            <person name="Lundin D."/>
            <person name="Andersson A."/>
            <person name="Bertilsson S."/>
            <person name="Dopson M."/>
        </authorList>
    </citation>
    <scope>NUCLEOTIDE SEQUENCE</scope>
    <source>
        <strain evidence="1">TM448A01582</strain>
    </source>
</reference>
<evidence type="ECO:0000313" key="1">
    <source>
        <dbReference type="EMBL" id="QJA50069.1"/>
    </source>
</evidence>
<dbReference type="EMBL" id="MT144171">
    <property type="protein sequence ID" value="QJA50069.1"/>
    <property type="molecule type" value="Genomic_DNA"/>
</dbReference>
<organism evidence="1">
    <name type="scientific">viral metagenome</name>
    <dbReference type="NCBI Taxonomy" id="1070528"/>
    <lineage>
        <taxon>unclassified sequences</taxon>
        <taxon>metagenomes</taxon>
        <taxon>organismal metagenomes</taxon>
    </lineage>
</organism>
<sequence>MYSKKHIDAVKALIKRYESITQKEIKGAGQEVYGSKVVANKLTGFGRTDTCTLCRTAFAADSPVVFCSNCIYAQGKQVVNACTLGEHYYTYGKITAAYTAKMLQSAFKARALYLRNLLKERGVK</sequence>
<dbReference type="AlphaFoldDB" id="A0A6H1ZRF5"/>
<proteinExistence type="predicted"/>
<protein>
    <submittedName>
        <fullName evidence="1">Uncharacterized protein</fullName>
    </submittedName>
</protein>